<name>A0A8H4LYJ9_9HYPO</name>
<keyword evidence="3" id="KW-1185">Reference proteome</keyword>
<reference evidence="2 3" key="1">
    <citation type="journal article" date="2020" name="Genome Biol. Evol.">
        <title>A new high-quality draft genome assembly of the Chinese cordyceps Ophiocordyceps sinensis.</title>
        <authorList>
            <person name="Shu R."/>
            <person name="Zhang J."/>
            <person name="Meng Q."/>
            <person name="Zhang H."/>
            <person name="Zhou G."/>
            <person name="Li M."/>
            <person name="Wu P."/>
            <person name="Zhao Y."/>
            <person name="Chen C."/>
            <person name="Qin Q."/>
        </authorList>
    </citation>
    <scope>NUCLEOTIDE SEQUENCE [LARGE SCALE GENOMIC DNA]</scope>
    <source>
        <strain evidence="2 3">IOZ07</strain>
    </source>
</reference>
<evidence type="ECO:0000256" key="1">
    <source>
        <dbReference type="SAM" id="SignalP"/>
    </source>
</evidence>
<protein>
    <recommendedName>
        <fullName evidence="4">LysM domain-containing protein</fullName>
    </recommendedName>
</protein>
<accession>A0A8H4LYJ9</accession>
<evidence type="ECO:0000313" key="3">
    <source>
        <dbReference type="Proteomes" id="UP000557566"/>
    </source>
</evidence>
<dbReference type="OrthoDB" id="1046782at2759"/>
<dbReference type="EMBL" id="JAAVMX010000005">
    <property type="protein sequence ID" value="KAF4507874.1"/>
    <property type="molecule type" value="Genomic_DNA"/>
</dbReference>
<sequence>MVGLSALAFLAVVASSLMTHTAGHSTRAAARIYYGSDVWLALINATPYRWKRGYRHSYQVKTWNEWPEYMVPGQSFEMLARLDNDFGWHSAGEVQYHLEGTATPMGLQVEFRSGRGHPVHVRFLDTLETMNNARGSVHELGNMGVPGGVGFLLAGSEEGGFVSNDGPQPWMRDSLPDIGNLTLRELAMPRTHHSGMWKGVAPIGVGRPRNTLAQADDLWNQLGNGGIRVLDVRATYIWHEFRASHVTDTGFFGWQGMIGAGIEEMIDVINDFNDDFPGELIIFDVHETALRRSGLRFKELGEDRTLKLYELFKKLKHRLPVPDNEDLTTWPLERFIGNRSSAVLVRFHPDWLERAPDDFPGGAEGFVTSNQMPYLGRWSDTNLDEKMTRDQLSQMANIRQKRSDMAFNAQWILTQSTRQAVIASPSIIRLNAVTWRRLYHDLWNPLTDQSYPNWITVDGSHHNQLKALAMAINLCFGARKCGSLGGKVQGSTVRDRYHAVEVAYT</sequence>
<dbReference type="SUPFAM" id="SSF51695">
    <property type="entry name" value="PLC-like phosphodiesterases"/>
    <property type="match status" value="1"/>
</dbReference>
<dbReference type="AlphaFoldDB" id="A0A8H4LYJ9"/>
<dbReference type="GO" id="GO:0008081">
    <property type="term" value="F:phosphoric diester hydrolase activity"/>
    <property type="evidence" value="ECO:0007669"/>
    <property type="project" value="InterPro"/>
</dbReference>
<evidence type="ECO:0008006" key="4">
    <source>
        <dbReference type="Google" id="ProtNLM"/>
    </source>
</evidence>
<comment type="caution">
    <text evidence="2">The sequence shown here is derived from an EMBL/GenBank/DDBJ whole genome shotgun (WGS) entry which is preliminary data.</text>
</comment>
<keyword evidence="1" id="KW-0732">Signal</keyword>
<dbReference type="InterPro" id="IPR051057">
    <property type="entry name" value="PI-PLC_domain"/>
</dbReference>
<dbReference type="PANTHER" id="PTHR13593:SF143">
    <property type="entry name" value="PHOSPHATIDYLINOSITOL-SPECIFIC PHOSPHOLIPASE C X DOMAIN-CONTAINING PROTEIN"/>
    <property type="match status" value="1"/>
</dbReference>
<feature type="signal peptide" evidence="1">
    <location>
        <begin position="1"/>
        <end position="23"/>
    </location>
</feature>
<dbReference type="Proteomes" id="UP000557566">
    <property type="component" value="Unassembled WGS sequence"/>
</dbReference>
<dbReference type="InterPro" id="IPR017946">
    <property type="entry name" value="PLC-like_Pdiesterase_TIM-brl"/>
</dbReference>
<gene>
    <name evidence="2" type="ORF">G6O67_004325</name>
</gene>
<dbReference type="GO" id="GO:0006629">
    <property type="term" value="P:lipid metabolic process"/>
    <property type="evidence" value="ECO:0007669"/>
    <property type="project" value="InterPro"/>
</dbReference>
<evidence type="ECO:0000313" key="2">
    <source>
        <dbReference type="EMBL" id="KAF4507874.1"/>
    </source>
</evidence>
<dbReference type="Gene3D" id="3.20.20.190">
    <property type="entry name" value="Phosphatidylinositol (PI) phosphodiesterase"/>
    <property type="match status" value="1"/>
</dbReference>
<proteinExistence type="predicted"/>
<organism evidence="2 3">
    <name type="scientific">Ophiocordyceps sinensis</name>
    <dbReference type="NCBI Taxonomy" id="72228"/>
    <lineage>
        <taxon>Eukaryota</taxon>
        <taxon>Fungi</taxon>
        <taxon>Dikarya</taxon>
        <taxon>Ascomycota</taxon>
        <taxon>Pezizomycotina</taxon>
        <taxon>Sordariomycetes</taxon>
        <taxon>Hypocreomycetidae</taxon>
        <taxon>Hypocreales</taxon>
        <taxon>Ophiocordycipitaceae</taxon>
        <taxon>Ophiocordyceps</taxon>
    </lineage>
</organism>
<dbReference type="PANTHER" id="PTHR13593">
    <property type="match status" value="1"/>
</dbReference>
<feature type="chain" id="PRO_5034586719" description="LysM domain-containing protein" evidence="1">
    <location>
        <begin position="24"/>
        <end position="505"/>
    </location>
</feature>